<dbReference type="HOGENOM" id="CLU_1509909_0_0_11"/>
<evidence type="ECO:0000313" key="1">
    <source>
        <dbReference type="EMBL" id="ACY97524.1"/>
    </source>
</evidence>
<dbReference type="eggNOG" id="COG1673">
    <property type="taxonomic scope" value="Bacteria"/>
</dbReference>
<dbReference type="RefSeq" id="WP_012852308.1">
    <property type="nucleotide sequence ID" value="NC_013510.1"/>
</dbReference>
<evidence type="ECO:0008006" key="3">
    <source>
        <dbReference type="Google" id="ProtNLM"/>
    </source>
</evidence>
<proteinExistence type="predicted"/>
<dbReference type="InterPro" id="IPR015947">
    <property type="entry name" value="PUA-like_sf"/>
</dbReference>
<dbReference type="AlphaFoldDB" id="D1ADR4"/>
<accession>D1ADR4</accession>
<dbReference type="Gene3D" id="3.10.590.10">
    <property type="entry name" value="ph1033 like domains"/>
    <property type="match status" value="1"/>
</dbReference>
<organism evidence="1 2">
    <name type="scientific">Thermomonospora curvata (strain ATCC 19995 / DSM 43183 / JCM 3096 / KCTC 9072 / NBRC 15933 / NCIMB 10081 / Henssen B9)</name>
    <dbReference type="NCBI Taxonomy" id="471852"/>
    <lineage>
        <taxon>Bacteria</taxon>
        <taxon>Bacillati</taxon>
        <taxon>Actinomycetota</taxon>
        <taxon>Actinomycetes</taxon>
        <taxon>Streptosporangiales</taxon>
        <taxon>Thermomonosporaceae</taxon>
        <taxon>Thermomonospora</taxon>
    </lineage>
</organism>
<dbReference type="STRING" id="471852.Tcur_1957"/>
<dbReference type="EMBL" id="CP001738">
    <property type="protein sequence ID" value="ACY97524.1"/>
    <property type="molecule type" value="Genomic_DNA"/>
</dbReference>
<dbReference type="KEGG" id="tcu:Tcur_1957"/>
<reference evidence="1 2" key="1">
    <citation type="journal article" date="2011" name="Stand. Genomic Sci.">
        <title>Complete genome sequence of Thermomonospora curvata type strain (B9).</title>
        <authorList>
            <person name="Chertkov O."/>
            <person name="Sikorski J."/>
            <person name="Nolan M."/>
            <person name="Lapidus A."/>
            <person name="Lucas S."/>
            <person name="Del Rio T.G."/>
            <person name="Tice H."/>
            <person name="Cheng J.F."/>
            <person name="Goodwin L."/>
            <person name="Pitluck S."/>
            <person name="Liolios K."/>
            <person name="Ivanova N."/>
            <person name="Mavromatis K."/>
            <person name="Mikhailova N."/>
            <person name="Ovchinnikova G."/>
            <person name="Pati A."/>
            <person name="Chen A."/>
            <person name="Palaniappan K."/>
            <person name="Djao O.D."/>
            <person name="Land M."/>
            <person name="Hauser L."/>
            <person name="Chang Y.J."/>
            <person name="Jeffries C.D."/>
            <person name="Brettin T."/>
            <person name="Han C."/>
            <person name="Detter J.C."/>
            <person name="Rohde M."/>
            <person name="Goker M."/>
            <person name="Woyke T."/>
            <person name="Bristow J."/>
            <person name="Eisen J.A."/>
            <person name="Markowitz V."/>
            <person name="Hugenholtz P."/>
            <person name="Klenk H.P."/>
            <person name="Kyrpides N.C."/>
        </authorList>
    </citation>
    <scope>NUCLEOTIDE SEQUENCE [LARGE SCALE GENOMIC DNA]</scope>
    <source>
        <strain evidence="2">ATCC 19995 / DSM 43183 / JCM 3096 / KCTC 9072 / NBRC 15933 / NCIMB 10081 / Henssen B9</strain>
    </source>
</reference>
<dbReference type="Proteomes" id="UP000001918">
    <property type="component" value="Chromosome"/>
</dbReference>
<name>D1ADR4_THECD</name>
<dbReference type="OrthoDB" id="3380613at2"/>
<gene>
    <name evidence="1" type="ordered locus">Tcur_1957</name>
</gene>
<protein>
    <recommendedName>
        <fullName evidence="3">EVE domain-containing protein</fullName>
    </recommendedName>
</protein>
<evidence type="ECO:0000313" key="2">
    <source>
        <dbReference type="Proteomes" id="UP000001918"/>
    </source>
</evidence>
<dbReference type="SUPFAM" id="SSF88697">
    <property type="entry name" value="PUA domain-like"/>
    <property type="match status" value="1"/>
</dbReference>
<sequence>MSENYLLILGDRDAIAWVLSEQRMAFPPTARAEVDRLAEGDVLLVYATRGAFGNPTRDRGRVIARAVVTSPVVALEEPVVFGERSFPRGCRLRIETLAPWGSGVELQPLVERLAAFPDPRSWSVRLRRPLLHLPPGDAALLTRKLQPVAGDPAEHLAGYLAKARTRVAG</sequence>
<keyword evidence="2" id="KW-1185">Reference proteome</keyword>